<dbReference type="EMBL" id="FLQS01000014">
    <property type="protein sequence ID" value="SBS75232.1"/>
    <property type="molecule type" value="Genomic_DNA"/>
</dbReference>
<organism evidence="2">
    <name type="scientific">uncultured Mycobacterium sp</name>
    <dbReference type="NCBI Taxonomy" id="171292"/>
    <lineage>
        <taxon>Bacteria</taxon>
        <taxon>Bacillati</taxon>
        <taxon>Actinomycetota</taxon>
        <taxon>Actinomycetes</taxon>
        <taxon>Mycobacteriales</taxon>
        <taxon>Mycobacteriaceae</taxon>
        <taxon>Mycobacterium</taxon>
        <taxon>environmental samples</taxon>
    </lineage>
</organism>
<evidence type="ECO:0000256" key="1">
    <source>
        <dbReference type="SAM" id="MobiDB-lite"/>
    </source>
</evidence>
<accession>A0A1Y5P964</accession>
<feature type="region of interest" description="Disordered" evidence="1">
    <location>
        <begin position="1"/>
        <end position="40"/>
    </location>
</feature>
<reference evidence="2" key="1">
    <citation type="submission" date="2016-03" db="EMBL/GenBank/DDBJ databases">
        <authorList>
            <person name="Ploux O."/>
        </authorList>
    </citation>
    <scope>NUCLEOTIDE SEQUENCE</scope>
    <source>
        <strain evidence="2">UC10</strain>
    </source>
</reference>
<dbReference type="AlphaFoldDB" id="A0A1Y5P964"/>
<gene>
    <name evidence="2" type="ORF">MHPYR_210017</name>
</gene>
<feature type="compositionally biased region" description="Basic and acidic residues" evidence="1">
    <location>
        <begin position="1"/>
        <end position="14"/>
    </location>
</feature>
<evidence type="ECO:0000313" key="2">
    <source>
        <dbReference type="EMBL" id="SBS75232.1"/>
    </source>
</evidence>
<sequence length="40" mass="4929">MRQLGRHERDRAEEADAESDEEQQTLWWENDPQLQDRFGR</sequence>
<protein>
    <submittedName>
        <fullName evidence="2">Uncharacterized protein</fullName>
    </submittedName>
</protein>
<proteinExistence type="predicted"/>
<name>A0A1Y5P964_9MYCO</name>